<protein>
    <submittedName>
        <fullName evidence="2">TIGR02391 family protein</fullName>
    </submittedName>
</protein>
<evidence type="ECO:0000259" key="1">
    <source>
        <dbReference type="Pfam" id="PF09509"/>
    </source>
</evidence>
<reference evidence="2 3" key="1">
    <citation type="submission" date="2019-08" db="EMBL/GenBank/DDBJ databases">
        <title>Bacterial whole genome sequence for Glaciihabitans sp. CHu50b-6-2.</title>
        <authorList>
            <person name="Jin L."/>
        </authorList>
    </citation>
    <scope>NUCLEOTIDE SEQUENCE [LARGE SCALE GENOMIC DNA]</scope>
    <source>
        <strain evidence="2 3">CHu50b-6-2</strain>
    </source>
</reference>
<organism evidence="2 3">
    <name type="scientific">Lacisediminihabitans profunda</name>
    <dbReference type="NCBI Taxonomy" id="2594790"/>
    <lineage>
        <taxon>Bacteria</taxon>
        <taxon>Bacillati</taxon>
        <taxon>Actinomycetota</taxon>
        <taxon>Actinomycetes</taxon>
        <taxon>Micrococcales</taxon>
        <taxon>Microbacteriaceae</taxon>
        <taxon>Lacisediminihabitans</taxon>
    </lineage>
</organism>
<gene>
    <name evidence="2" type="ORF">FVP33_11570</name>
</gene>
<dbReference type="AlphaFoldDB" id="A0A5C8URK4"/>
<evidence type="ECO:0000313" key="2">
    <source>
        <dbReference type="EMBL" id="TXN30097.1"/>
    </source>
</evidence>
<evidence type="ECO:0000313" key="3">
    <source>
        <dbReference type="Proteomes" id="UP000321379"/>
    </source>
</evidence>
<comment type="caution">
    <text evidence="2">The sequence shown here is derived from an EMBL/GenBank/DDBJ whole genome shotgun (WGS) entry which is preliminary data.</text>
</comment>
<keyword evidence="3" id="KW-1185">Reference proteome</keyword>
<dbReference type="EMBL" id="VRMG01000008">
    <property type="protein sequence ID" value="TXN30097.1"/>
    <property type="molecule type" value="Genomic_DNA"/>
</dbReference>
<sequence length="274" mass="29349">MNLNRNPDYLRSLINAVEQFKTALAEFLELQVETKDAGFGRGLLPAVVPRDDADPADVATRRSAVDQAAGAAANATLLTGIKIGVAGIGEIDPIAAWSTIADPKPLLEPPNVISAADSTIGRLQALISQAEAAAPPTTGVEAMHPLVWGAARKLWLDEHFQQAVAAAAEAVVGQVKALTRRNDIAETALWQEAFSNAEPTPGKPRLRWPGEPNDRAVKTMNDGLRQFAPGVQMTIRNSAAHGEQEMEPQDALERLATLSLLARWMERCDLVTAS</sequence>
<name>A0A5C8URK4_9MICO</name>
<dbReference type="InterPro" id="IPR012654">
    <property type="entry name" value="CHP02391"/>
</dbReference>
<feature type="domain" description="Conserved hypothetical protein CHP02391" evidence="1">
    <location>
        <begin position="143"/>
        <end position="264"/>
    </location>
</feature>
<dbReference type="Proteomes" id="UP000321379">
    <property type="component" value="Unassembled WGS sequence"/>
</dbReference>
<accession>A0A5C8URK4</accession>
<proteinExistence type="predicted"/>
<dbReference type="Pfam" id="PF09509">
    <property type="entry name" value="Hypoth_Ymh"/>
    <property type="match status" value="1"/>
</dbReference>